<sequence length="142" mass="17130">MKIFKFIENNFQEIRCVKAFEVMRQCCLKHKPISLVCEGYRLEPRVFSPATDRPSQESSRLLTVTLNFNFQLSMERRQRIKTLGQRSWIYRYPRTFQITFTALGLGIFFSKPIYDIFFREREEPDLSEPPTTFPYRQKRKVE</sequence>
<gene>
    <name evidence="1" type="ORF">EEDITHA_LOCUS13937</name>
</gene>
<protein>
    <submittedName>
        <fullName evidence="1">Uncharacterized protein</fullName>
    </submittedName>
</protein>
<accession>A0AAU9UJB2</accession>
<keyword evidence="2" id="KW-1185">Reference proteome</keyword>
<proteinExistence type="predicted"/>
<dbReference type="Gene3D" id="1.10.287.1130">
    <property type="entry name" value="CytochromE C oxidase copper chaperone"/>
    <property type="match status" value="1"/>
</dbReference>
<comment type="caution">
    <text evidence="1">The sequence shown here is derived from an EMBL/GenBank/DDBJ whole genome shotgun (WGS) entry which is preliminary data.</text>
</comment>
<evidence type="ECO:0000313" key="1">
    <source>
        <dbReference type="EMBL" id="CAH2098864.1"/>
    </source>
</evidence>
<name>A0AAU9UJB2_EUPED</name>
<organism evidence="1 2">
    <name type="scientific">Euphydryas editha</name>
    <name type="common">Edith's checkerspot</name>
    <dbReference type="NCBI Taxonomy" id="104508"/>
    <lineage>
        <taxon>Eukaryota</taxon>
        <taxon>Metazoa</taxon>
        <taxon>Ecdysozoa</taxon>
        <taxon>Arthropoda</taxon>
        <taxon>Hexapoda</taxon>
        <taxon>Insecta</taxon>
        <taxon>Pterygota</taxon>
        <taxon>Neoptera</taxon>
        <taxon>Endopterygota</taxon>
        <taxon>Lepidoptera</taxon>
        <taxon>Glossata</taxon>
        <taxon>Ditrysia</taxon>
        <taxon>Papilionoidea</taxon>
        <taxon>Nymphalidae</taxon>
        <taxon>Nymphalinae</taxon>
        <taxon>Euphydryas</taxon>
    </lineage>
</organism>
<dbReference type="EMBL" id="CAKOGL010000020">
    <property type="protein sequence ID" value="CAH2098864.1"/>
    <property type="molecule type" value="Genomic_DNA"/>
</dbReference>
<dbReference type="AlphaFoldDB" id="A0AAU9UJB2"/>
<reference evidence="1" key="1">
    <citation type="submission" date="2022-03" db="EMBL/GenBank/DDBJ databases">
        <authorList>
            <person name="Tunstrom K."/>
        </authorList>
    </citation>
    <scope>NUCLEOTIDE SEQUENCE</scope>
</reference>
<evidence type="ECO:0000313" key="2">
    <source>
        <dbReference type="Proteomes" id="UP001153954"/>
    </source>
</evidence>
<dbReference type="Proteomes" id="UP001153954">
    <property type="component" value="Unassembled WGS sequence"/>
</dbReference>